<name>A0A2T1C9D6_9CYAN</name>
<reference evidence="2 3" key="1">
    <citation type="submission" date="2018-02" db="EMBL/GenBank/DDBJ databases">
        <authorList>
            <person name="Cohen D.B."/>
            <person name="Kent A.D."/>
        </authorList>
    </citation>
    <scope>NUCLEOTIDE SEQUENCE [LARGE SCALE GENOMIC DNA]</scope>
    <source>
        <strain evidence="2 3">CCAP 1448/3</strain>
    </source>
</reference>
<accession>A0A2T1C9D6</accession>
<feature type="region of interest" description="Disordered" evidence="1">
    <location>
        <begin position="39"/>
        <end position="60"/>
    </location>
</feature>
<sequence>MGRVAKLVPPEKLALAKKNGISVTTVYKRLQRGWDIDKAISEQPRENKRQRDRNDEGLFTGVGKGKTRTFKIPKQWDEKLDLAIADSDLTLSEWVAEVIVNKLKGT</sequence>
<evidence type="ECO:0000313" key="3">
    <source>
        <dbReference type="Proteomes" id="UP000238762"/>
    </source>
</evidence>
<evidence type="ECO:0000313" key="2">
    <source>
        <dbReference type="EMBL" id="PSB04892.1"/>
    </source>
</evidence>
<dbReference type="AlphaFoldDB" id="A0A2T1C9D6"/>
<protein>
    <submittedName>
        <fullName evidence="2">Uncharacterized protein</fullName>
    </submittedName>
</protein>
<comment type="caution">
    <text evidence="2">The sequence shown here is derived from an EMBL/GenBank/DDBJ whole genome shotgun (WGS) entry which is preliminary data.</text>
</comment>
<gene>
    <name evidence="2" type="ORF">C7B64_02045</name>
</gene>
<dbReference type="Proteomes" id="UP000238762">
    <property type="component" value="Unassembled WGS sequence"/>
</dbReference>
<reference evidence="2 3" key="2">
    <citation type="submission" date="2018-03" db="EMBL/GenBank/DDBJ databases">
        <title>The ancient ancestry and fast evolution of plastids.</title>
        <authorList>
            <person name="Moore K.R."/>
            <person name="Magnabosco C."/>
            <person name="Momper L."/>
            <person name="Gold D.A."/>
            <person name="Bosak T."/>
            <person name="Fournier G.P."/>
        </authorList>
    </citation>
    <scope>NUCLEOTIDE SEQUENCE [LARGE SCALE GENOMIC DNA]</scope>
    <source>
        <strain evidence="2 3">CCAP 1448/3</strain>
    </source>
</reference>
<feature type="compositionally biased region" description="Basic and acidic residues" evidence="1">
    <location>
        <begin position="39"/>
        <end position="56"/>
    </location>
</feature>
<proteinExistence type="predicted"/>
<evidence type="ECO:0000256" key="1">
    <source>
        <dbReference type="SAM" id="MobiDB-lite"/>
    </source>
</evidence>
<dbReference type="EMBL" id="PVWJ01000006">
    <property type="protein sequence ID" value="PSB04892.1"/>
    <property type="molecule type" value="Genomic_DNA"/>
</dbReference>
<keyword evidence="3" id="KW-1185">Reference proteome</keyword>
<organism evidence="2 3">
    <name type="scientific">Merismopedia glauca CCAP 1448/3</name>
    <dbReference type="NCBI Taxonomy" id="1296344"/>
    <lineage>
        <taxon>Bacteria</taxon>
        <taxon>Bacillati</taxon>
        <taxon>Cyanobacteriota</taxon>
        <taxon>Cyanophyceae</taxon>
        <taxon>Synechococcales</taxon>
        <taxon>Merismopediaceae</taxon>
        <taxon>Merismopedia</taxon>
    </lineage>
</organism>